<dbReference type="InterPro" id="IPR014057">
    <property type="entry name" value="HI1420"/>
</dbReference>
<reference evidence="1 2" key="1">
    <citation type="submission" date="2020-08" db="EMBL/GenBank/DDBJ databases">
        <title>Genomic Encyclopedia of Type Strains, Phase IV (KMG-IV): sequencing the most valuable type-strain genomes for metagenomic binning, comparative biology and taxonomic classification.</title>
        <authorList>
            <person name="Goeker M."/>
        </authorList>
    </citation>
    <scope>NUCLEOTIDE SEQUENCE [LARGE SCALE GENOMIC DNA]</scope>
    <source>
        <strain evidence="1 2">DSM 7465</strain>
    </source>
</reference>
<organism evidence="1 2">
    <name type="scientific">Rhizorhapis suberifaciens</name>
    <name type="common">corky root of lettuce</name>
    <dbReference type="NCBI Taxonomy" id="13656"/>
    <lineage>
        <taxon>Bacteria</taxon>
        <taxon>Pseudomonadati</taxon>
        <taxon>Pseudomonadota</taxon>
        <taxon>Alphaproteobacteria</taxon>
        <taxon>Sphingomonadales</taxon>
        <taxon>Sphingomonadaceae</taxon>
        <taxon>Rhizorhapis</taxon>
    </lineage>
</organism>
<dbReference type="PANTHER" id="PTHR40275:SF1">
    <property type="entry name" value="SSL7038 PROTEIN"/>
    <property type="match status" value="1"/>
</dbReference>
<dbReference type="RefSeq" id="WP_184474664.1">
    <property type="nucleotide sequence ID" value="NZ_JACHOV010000003.1"/>
</dbReference>
<evidence type="ECO:0000313" key="2">
    <source>
        <dbReference type="Proteomes" id="UP000575068"/>
    </source>
</evidence>
<evidence type="ECO:0000313" key="1">
    <source>
        <dbReference type="EMBL" id="MBB4640847.1"/>
    </source>
</evidence>
<dbReference type="Proteomes" id="UP000575068">
    <property type="component" value="Unassembled WGS sequence"/>
</dbReference>
<proteinExistence type="predicted"/>
<sequence length="97" mass="10526">MTIELSRFDAAEHITEPEDQAELLADAVATGDFHVIAAAIGMVARARGMSELANETGLKRQQLYKSFSAEGNPTLETMLKVLPALGLRMRIETAVQP</sequence>
<dbReference type="PANTHER" id="PTHR40275">
    <property type="entry name" value="SSL7038 PROTEIN"/>
    <property type="match status" value="1"/>
</dbReference>
<dbReference type="NCBIfam" id="TIGR02684">
    <property type="entry name" value="dnstrm_HI1420"/>
    <property type="match status" value="1"/>
</dbReference>
<dbReference type="GO" id="GO:0003677">
    <property type="term" value="F:DNA binding"/>
    <property type="evidence" value="ECO:0007669"/>
    <property type="project" value="InterPro"/>
</dbReference>
<dbReference type="EMBL" id="JACHOV010000003">
    <property type="protein sequence ID" value="MBB4640847.1"/>
    <property type="molecule type" value="Genomic_DNA"/>
</dbReference>
<dbReference type="SUPFAM" id="SSF47413">
    <property type="entry name" value="lambda repressor-like DNA-binding domains"/>
    <property type="match status" value="1"/>
</dbReference>
<dbReference type="Pfam" id="PF21716">
    <property type="entry name" value="dnstrm_HI1420"/>
    <property type="match status" value="1"/>
</dbReference>
<dbReference type="AlphaFoldDB" id="A0A840HTB0"/>
<dbReference type="InterPro" id="IPR010982">
    <property type="entry name" value="Lambda_DNA-bd_dom_sf"/>
</dbReference>
<dbReference type="CDD" id="cd00093">
    <property type="entry name" value="HTH_XRE"/>
    <property type="match status" value="1"/>
</dbReference>
<comment type="caution">
    <text evidence="1">The sequence shown here is derived from an EMBL/GenBank/DDBJ whole genome shotgun (WGS) entry which is preliminary data.</text>
</comment>
<dbReference type="InterPro" id="IPR001387">
    <property type="entry name" value="Cro/C1-type_HTH"/>
</dbReference>
<protein>
    <submittedName>
        <fullName evidence="1">Putative addiction module antidote protein</fullName>
    </submittedName>
</protein>
<name>A0A840HTB0_9SPHN</name>
<keyword evidence="2" id="KW-1185">Reference proteome</keyword>
<accession>A0A840HTB0</accession>
<gene>
    <name evidence="1" type="ORF">HNQ99_001140</name>
</gene>